<dbReference type="AlphaFoldDB" id="A0A934NMD4"/>
<feature type="domain" description="Condensation" evidence="1">
    <location>
        <begin position="55"/>
        <end position="369"/>
    </location>
</feature>
<dbReference type="EMBL" id="JAEMNV010000001">
    <property type="protein sequence ID" value="MBJ8337824.1"/>
    <property type="molecule type" value="Genomic_DNA"/>
</dbReference>
<dbReference type="InterPro" id="IPR001242">
    <property type="entry name" value="Condensation_dom"/>
</dbReference>
<protein>
    <submittedName>
        <fullName evidence="2">Peptide synthase</fullName>
    </submittedName>
</protein>
<comment type="caution">
    <text evidence="2">The sequence shown here is derived from an EMBL/GenBank/DDBJ whole genome shotgun (WGS) entry which is preliminary data.</text>
</comment>
<dbReference type="GO" id="GO:0031177">
    <property type="term" value="F:phosphopantetheine binding"/>
    <property type="evidence" value="ECO:0007669"/>
    <property type="project" value="TreeGrafter"/>
</dbReference>
<dbReference type="PANTHER" id="PTHR45527">
    <property type="entry name" value="NONRIBOSOMAL PEPTIDE SYNTHETASE"/>
    <property type="match status" value="1"/>
</dbReference>
<organism evidence="2 3">
    <name type="scientific">Antrihabitans stalagmiti</name>
    <dbReference type="NCBI Taxonomy" id="2799499"/>
    <lineage>
        <taxon>Bacteria</taxon>
        <taxon>Bacillati</taxon>
        <taxon>Actinomycetota</taxon>
        <taxon>Actinomycetes</taxon>
        <taxon>Mycobacteriales</taxon>
        <taxon>Nocardiaceae</taxon>
        <taxon>Antrihabitans</taxon>
    </lineage>
</organism>
<accession>A0A934NMD4</accession>
<gene>
    <name evidence="2" type="ORF">JGU71_02900</name>
</gene>
<keyword evidence="3" id="KW-1185">Reference proteome</keyword>
<proteinExistence type="predicted"/>
<evidence type="ECO:0000259" key="1">
    <source>
        <dbReference type="Pfam" id="PF00668"/>
    </source>
</evidence>
<dbReference type="GO" id="GO:0005829">
    <property type="term" value="C:cytosol"/>
    <property type="evidence" value="ECO:0007669"/>
    <property type="project" value="TreeGrafter"/>
</dbReference>
<dbReference type="GO" id="GO:0003824">
    <property type="term" value="F:catalytic activity"/>
    <property type="evidence" value="ECO:0007669"/>
    <property type="project" value="InterPro"/>
</dbReference>
<dbReference type="InterPro" id="IPR023213">
    <property type="entry name" value="CAT-like_dom_sf"/>
</dbReference>
<dbReference type="Pfam" id="PF00668">
    <property type="entry name" value="Condensation"/>
    <property type="match status" value="1"/>
</dbReference>
<evidence type="ECO:0000313" key="2">
    <source>
        <dbReference type="EMBL" id="MBJ8337824.1"/>
    </source>
</evidence>
<reference evidence="2" key="1">
    <citation type="submission" date="2020-12" db="EMBL/GenBank/DDBJ databases">
        <title>Antrihabitans popcorni sp. nov. and Antrihabitans auranticaus sp. nov., isolated from a larva cave.</title>
        <authorList>
            <person name="Lee S.D."/>
            <person name="Kim I.S."/>
        </authorList>
    </citation>
    <scope>NUCLEOTIDE SEQUENCE</scope>
    <source>
        <strain evidence="2">YC3-6</strain>
    </source>
</reference>
<dbReference type="GO" id="GO:0008610">
    <property type="term" value="P:lipid biosynthetic process"/>
    <property type="evidence" value="ECO:0007669"/>
    <property type="project" value="UniProtKB-ARBA"/>
</dbReference>
<dbReference type="GO" id="GO:0044550">
    <property type="term" value="P:secondary metabolite biosynthetic process"/>
    <property type="evidence" value="ECO:0007669"/>
    <property type="project" value="TreeGrafter"/>
</dbReference>
<dbReference type="GO" id="GO:0043041">
    <property type="term" value="P:amino acid activation for nonribosomal peptide biosynthetic process"/>
    <property type="evidence" value="ECO:0007669"/>
    <property type="project" value="TreeGrafter"/>
</dbReference>
<sequence>MHVTTIDRYSPEPGTVLQWVVTPGSRPIRSAVPPSFNQNFHLNAPDGPSVWLAGGFDVDGPIDSKALEQAFSALLDRHGALRNSFVRNDEGIERQLHRRVQLKQLQDSSFDTSAEIRNHLRTALDTHCRRFGSSTCLLSAIDRPGRSTVFCGFDHAHVDAYSIAIIVAELHHLYSGYLADASGLSIEPLPHVGDFIDYCAAEAVVEKVSPDDRRMRAWLDFLRKNDCAPPNFPLDLGIVAGSSTAQRSDVRHLLDADDTQRLAEVCQRANTSVFAGVLTAMAQCACAPSESAYMPVLVPVHTRRSEHWHHAVGWFTTNVPIEVAAGTDFIDALRRNGGELRNALQLGEIPLARVVEVLGGLKATRSDVFMTSYVDYRKLPGAELHGAIDAHHVSNVTAADDAQFWFSRTDDGITLRSRYPDTPTGRATMTSFLDDLSRVLRSAVQ</sequence>
<dbReference type="RefSeq" id="WP_199701766.1">
    <property type="nucleotide sequence ID" value="NZ_JAEMNV010000001.1"/>
</dbReference>
<dbReference type="Gene3D" id="3.30.559.10">
    <property type="entry name" value="Chloramphenicol acetyltransferase-like domain"/>
    <property type="match status" value="1"/>
</dbReference>
<dbReference type="PANTHER" id="PTHR45527:SF1">
    <property type="entry name" value="FATTY ACID SYNTHASE"/>
    <property type="match status" value="1"/>
</dbReference>
<name>A0A934NMD4_9NOCA</name>
<dbReference type="SUPFAM" id="SSF52777">
    <property type="entry name" value="CoA-dependent acyltransferases"/>
    <property type="match status" value="2"/>
</dbReference>
<dbReference type="Gene3D" id="3.30.559.30">
    <property type="entry name" value="Nonribosomal peptide synthetase, condensation domain"/>
    <property type="match status" value="1"/>
</dbReference>
<evidence type="ECO:0000313" key="3">
    <source>
        <dbReference type="Proteomes" id="UP000655868"/>
    </source>
</evidence>
<dbReference type="Proteomes" id="UP000655868">
    <property type="component" value="Unassembled WGS sequence"/>
</dbReference>